<organism evidence="5 6">
    <name type="scientific">Aurantiacibacter rhizosphaerae</name>
    <dbReference type="NCBI Taxonomy" id="2691582"/>
    <lineage>
        <taxon>Bacteria</taxon>
        <taxon>Pseudomonadati</taxon>
        <taxon>Pseudomonadota</taxon>
        <taxon>Alphaproteobacteria</taxon>
        <taxon>Sphingomonadales</taxon>
        <taxon>Erythrobacteraceae</taxon>
        <taxon>Aurantiacibacter</taxon>
    </lineage>
</organism>
<dbReference type="InterPro" id="IPR032687">
    <property type="entry name" value="AraC-type_N"/>
</dbReference>
<dbReference type="InterPro" id="IPR009057">
    <property type="entry name" value="Homeodomain-like_sf"/>
</dbReference>
<dbReference type="RefSeq" id="WP_160485101.1">
    <property type="nucleotide sequence ID" value="NZ_WUBR01000001.1"/>
</dbReference>
<dbReference type="EMBL" id="WUBR01000001">
    <property type="protein sequence ID" value="MWV27541.1"/>
    <property type="molecule type" value="Genomic_DNA"/>
</dbReference>
<reference evidence="5 6" key="2">
    <citation type="submission" date="2020-02" db="EMBL/GenBank/DDBJ databases">
        <title>Erythrobacter dongmakensis sp. nov., isolated from a tidal mudflat.</title>
        <authorList>
            <person name="Kim I.S."/>
        </authorList>
    </citation>
    <scope>NUCLEOTIDE SEQUENCE [LARGE SCALE GENOMIC DNA]</scope>
    <source>
        <strain evidence="5 6">GH3-10</strain>
    </source>
</reference>
<keyword evidence="1" id="KW-0805">Transcription regulation</keyword>
<dbReference type="GO" id="GO:0003700">
    <property type="term" value="F:DNA-binding transcription factor activity"/>
    <property type="evidence" value="ECO:0007669"/>
    <property type="project" value="InterPro"/>
</dbReference>
<dbReference type="Pfam" id="PF12833">
    <property type="entry name" value="HTH_18"/>
    <property type="match status" value="1"/>
</dbReference>
<reference evidence="5 6" key="1">
    <citation type="submission" date="2019-12" db="EMBL/GenBank/DDBJ databases">
        <authorList>
            <person name="Lee S.D."/>
        </authorList>
    </citation>
    <scope>NUCLEOTIDE SEQUENCE [LARGE SCALE GENOMIC DNA]</scope>
    <source>
        <strain evidence="5 6">GH3-10</strain>
    </source>
</reference>
<dbReference type="PANTHER" id="PTHR47894:SF4">
    <property type="entry name" value="HTH-TYPE TRANSCRIPTIONAL REGULATOR GADX"/>
    <property type="match status" value="1"/>
</dbReference>
<sequence>MAEPTISVLLLRHVANCVELTGRASEPLLEEFGLGKDLLEDREATLPLRTFLAFFESAAEFANNRHFGLHAGRIASADSLGPLSFLFLSAPTLGEAFSAFVHYLGVMQQSARNSISVGPDTATFEYGVRDTSLGARRQDAEYSIAVTYTLARNYCGGRLDLREVCFEHAQVGDYLTYRDFFDCDVFFDRPRNSISFDAADLTRRGRELSGDLFPILVDHLQSKAEDEAGPATLVERLEDWLQMRAVSAPPKVEDAAAALGLSVHALQRRLAKDGQTFRDMAQHHRMQQACHLLAESDRSIADIALSVGYSESASFIRAFKAQCGNTPERYRRMTAES</sequence>
<dbReference type="InterPro" id="IPR020449">
    <property type="entry name" value="Tscrpt_reg_AraC-type_HTH"/>
</dbReference>
<keyword evidence="2" id="KW-0238">DNA-binding</keyword>
<dbReference type="Gene3D" id="1.10.10.60">
    <property type="entry name" value="Homeodomain-like"/>
    <property type="match status" value="1"/>
</dbReference>
<name>A0A844XAN4_9SPHN</name>
<dbReference type="PROSITE" id="PS00041">
    <property type="entry name" value="HTH_ARAC_FAMILY_1"/>
    <property type="match status" value="1"/>
</dbReference>
<dbReference type="GO" id="GO:0005829">
    <property type="term" value="C:cytosol"/>
    <property type="evidence" value="ECO:0007669"/>
    <property type="project" value="TreeGrafter"/>
</dbReference>
<dbReference type="PROSITE" id="PS01124">
    <property type="entry name" value="HTH_ARAC_FAMILY_2"/>
    <property type="match status" value="1"/>
</dbReference>
<dbReference type="Proteomes" id="UP000461409">
    <property type="component" value="Unassembled WGS sequence"/>
</dbReference>
<keyword evidence="3" id="KW-0804">Transcription</keyword>
<proteinExistence type="predicted"/>
<dbReference type="InterPro" id="IPR018062">
    <property type="entry name" value="HTH_AraC-typ_CS"/>
</dbReference>
<evidence type="ECO:0000256" key="2">
    <source>
        <dbReference type="ARBA" id="ARBA00023125"/>
    </source>
</evidence>
<comment type="caution">
    <text evidence="5">The sequence shown here is derived from an EMBL/GenBank/DDBJ whole genome shotgun (WGS) entry which is preliminary data.</text>
</comment>
<protein>
    <submittedName>
        <fullName evidence="5">Helix-turn-helix domain-containing protein</fullName>
    </submittedName>
</protein>
<dbReference type="SMART" id="SM00342">
    <property type="entry name" value="HTH_ARAC"/>
    <property type="match status" value="1"/>
</dbReference>
<keyword evidence="6" id="KW-1185">Reference proteome</keyword>
<evidence type="ECO:0000259" key="4">
    <source>
        <dbReference type="PROSITE" id="PS01124"/>
    </source>
</evidence>
<dbReference type="SUPFAM" id="SSF46689">
    <property type="entry name" value="Homeodomain-like"/>
    <property type="match status" value="1"/>
</dbReference>
<dbReference type="Pfam" id="PF12625">
    <property type="entry name" value="Arabinose_bd"/>
    <property type="match status" value="1"/>
</dbReference>
<evidence type="ECO:0000256" key="3">
    <source>
        <dbReference type="ARBA" id="ARBA00023163"/>
    </source>
</evidence>
<evidence type="ECO:0000313" key="6">
    <source>
        <dbReference type="Proteomes" id="UP000461409"/>
    </source>
</evidence>
<dbReference type="GO" id="GO:0000976">
    <property type="term" value="F:transcription cis-regulatory region binding"/>
    <property type="evidence" value="ECO:0007669"/>
    <property type="project" value="TreeGrafter"/>
</dbReference>
<accession>A0A844XAN4</accession>
<dbReference type="PRINTS" id="PR00032">
    <property type="entry name" value="HTHARAC"/>
</dbReference>
<evidence type="ECO:0000256" key="1">
    <source>
        <dbReference type="ARBA" id="ARBA00023015"/>
    </source>
</evidence>
<gene>
    <name evidence="5" type="ORF">GRF63_06450</name>
</gene>
<dbReference type="AlphaFoldDB" id="A0A844XAN4"/>
<dbReference type="InterPro" id="IPR018060">
    <property type="entry name" value="HTH_AraC"/>
</dbReference>
<evidence type="ECO:0000313" key="5">
    <source>
        <dbReference type="EMBL" id="MWV27541.1"/>
    </source>
</evidence>
<feature type="domain" description="HTH araC/xylS-type" evidence="4">
    <location>
        <begin position="235"/>
        <end position="333"/>
    </location>
</feature>
<dbReference type="PANTHER" id="PTHR47894">
    <property type="entry name" value="HTH-TYPE TRANSCRIPTIONAL REGULATOR GADX"/>
    <property type="match status" value="1"/>
</dbReference>